<evidence type="ECO:0000313" key="3">
    <source>
        <dbReference type="EMBL" id="QUS55368.1"/>
    </source>
</evidence>
<gene>
    <name evidence="3" type="ORF">KGB56_18865</name>
</gene>
<proteinExistence type="predicted"/>
<keyword evidence="4" id="KW-1185">Reference proteome</keyword>
<dbReference type="PANTHER" id="PTHR30441:SF4">
    <property type="entry name" value="PROTEIN ASMA"/>
    <property type="match status" value="1"/>
</dbReference>
<dbReference type="InterPro" id="IPR007844">
    <property type="entry name" value="AsmA"/>
</dbReference>
<dbReference type="Proteomes" id="UP000680706">
    <property type="component" value="Chromosome"/>
</dbReference>
<dbReference type="RefSeq" id="WP_075697997.1">
    <property type="nucleotide sequence ID" value="NZ_CP074126.1"/>
</dbReference>
<feature type="domain" description="AsmA" evidence="2">
    <location>
        <begin position="563"/>
        <end position="745"/>
    </location>
</feature>
<evidence type="ECO:0000313" key="4">
    <source>
        <dbReference type="Proteomes" id="UP000680706"/>
    </source>
</evidence>
<feature type="compositionally biased region" description="Low complexity" evidence="1">
    <location>
        <begin position="865"/>
        <end position="877"/>
    </location>
</feature>
<reference evidence="3 4" key="1">
    <citation type="journal article" date="2021" name="Angew. Chem. Int. Ed. Engl.">
        <title>A novel family of nonribosomal peptides modulate collective behavior in Pseudovibrio bacteria isolated from marine sponges.</title>
        <authorList>
            <person name="Ioca L.P."/>
            <person name="Dai Y."/>
            <person name="Kunakom S."/>
            <person name="Diaz-Espinosa J."/>
            <person name="Krunic A."/>
            <person name="Crnkovic C.M."/>
            <person name="Orjala J."/>
            <person name="Sanchez L.M."/>
            <person name="Ferreira A.G."/>
            <person name="Berlinck R.G.S."/>
            <person name="Eustaquio A.S."/>
        </authorList>
    </citation>
    <scope>NUCLEOTIDE SEQUENCE [LARGE SCALE GENOMIC DNA]</scope>
    <source>
        <strain evidence="3 4">Ab134</strain>
    </source>
</reference>
<name>A0ABX8AJV8_9HYPH</name>
<dbReference type="InterPro" id="IPR052894">
    <property type="entry name" value="AsmA-related"/>
</dbReference>
<protein>
    <submittedName>
        <fullName evidence="3">AsmA family protein</fullName>
    </submittedName>
</protein>
<sequence length="996" mass="105571">MKRSLLIFGALAALVVCGLVLAPLLVPQKQLKAQIAETFETATGWKLRLDGRTSVDLLPTLAIEIENVGVAGVARADGIEFARVEKARFELNSLRLLTGGNIIRNIELVKPTWTLEFDQKGGASWQPQLANGKEGEASLVAANIAGRVASFMQQLDLDTVGIQRGVVSYSEPDQAAPLVFSDIDLILNFESGGDALTVEGAFVQGNEQYAVGGRVGSVTALSEARATSVEAHLVGPAQEKIGFNGQLAFGVRPVGTLQVSVELPDLAAVAAQHDAKLPEAVGSAALTTELQFRQRGVRTKDFSITAGSVGFGGDVALNYLEDGYELKGQVGGQSLNFEQLLRLAGLDVPASGFANVDASFYSVGQSYDELVAALEVDGGAILRKGRVSDIQLPKLLAVDGRNEALDDMDLTFVFSGLSKPLELKGTARWNGEPIVLQGGLRSDANVDLAFSSEMFSGSLTGPYSLRDGFDGIFAFQTDDFNNFARWYGRPLPRYLRGQKLVLSGQFDADANGVAFQNARFQLDDTSLQGNGRLDTSEVPKLSGQLEVAHASFDKMFSRHDAKNAKGEGDYDFSVLRSFDLDLGLTIQDLKLGALRGQNAELRAALSEGRLALDVKRVGLYKGEGAGKLLLNGATVKPGISAEFSLKGINAAPFLASLGDMPRVDGNLYAEMDVNTSGKTPTDLWVNMGGALSFQLGNGMLHELDVDRLVSSVGNKGITGWPFAEADQTEFSSWGADVIFEQGTAEFQALTLQSKTALVEGRGAINIKDGEVLWYLQPSMLDQSKLDGEETASTQTADMAPLKIRGSINLPSFETVDIQEYASASFGDVKQTQRLSEKLAQDLETAKTVEEAQRLRAAAAKDALTASSESAEATPEPTVLAEPAAADSSTVNTASIGDGDLPPLAEGAVANTDTSKILMPVAKPGEAPVSTPAAVAEAPKKSRVIAAPKRDLKRRDVVPRGPGNVNVEAVAEGTADTDATLTSLEEAFGMPAGFLSD</sequence>
<evidence type="ECO:0000256" key="1">
    <source>
        <dbReference type="SAM" id="MobiDB-lite"/>
    </source>
</evidence>
<dbReference type="EMBL" id="CP074126">
    <property type="protein sequence ID" value="QUS55368.1"/>
    <property type="molecule type" value="Genomic_DNA"/>
</dbReference>
<feature type="domain" description="AsmA" evidence="2">
    <location>
        <begin position="2"/>
        <end position="189"/>
    </location>
</feature>
<evidence type="ECO:0000259" key="2">
    <source>
        <dbReference type="Pfam" id="PF05170"/>
    </source>
</evidence>
<feature type="region of interest" description="Disordered" evidence="1">
    <location>
        <begin position="865"/>
        <end position="890"/>
    </location>
</feature>
<accession>A0ABX8AJV8</accession>
<organism evidence="3 4">
    <name type="scientific">Pseudovibrio brasiliensis</name>
    <dbReference type="NCBI Taxonomy" id="1898042"/>
    <lineage>
        <taxon>Bacteria</taxon>
        <taxon>Pseudomonadati</taxon>
        <taxon>Pseudomonadota</taxon>
        <taxon>Alphaproteobacteria</taxon>
        <taxon>Hyphomicrobiales</taxon>
        <taxon>Stappiaceae</taxon>
        <taxon>Pseudovibrio</taxon>
    </lineage>
</organism>
<dbReference type="PANTHER" id="PTHR30441">
    <property type="entry name" value="DUF748 DOMAIN-CONTAINING PROTEIN"/>
    <property type="match status" value="1"/>
</dbReference>
<dbReference type="Pfam" id="PF05170">
    <property type="entry name" value="AsmA"/>
    <property type="match status" value="2"/>
</dbReference>